<dbReference type="PROSITE" id="PS50994">
    <property type="entry name" value="INTEGRASE"/>
    <property type="match status" value="1"/>
</dbReference>
<dbReference type="GO" id="GO:0003676">
    <property type="term" value="F:nucleic acid binding"/>
    <property type="evidence" value="ECO:0007669"/>
    <property type="project" value="InterPro"/>
</dbReference>
<reference evidence="2 3" key="1">
    <citation type="submission" date="2018-07" db="EMBL/GenBank/DDBJ databases">
        <title>High-quality-draft genome sequence of Gaiella occulta.</title>
        <authorList>
            <person name="Severino R."/>
            <person name="Froufe H.J.C."/>
            <person name="Rainey F.A."/>
            <person name="Barroso C."/>
            <person name="Albuquerque L."/>
            <person name="Lobo-Da-Cunha A."/>
            <person name="Da Costa M.S."/>
            <person name="Egas C."/>
        </authorList>
    </citation>
    <scope>NUCLEOTIDE SEQUENCE [LARGE SCALE GENOMIC DNA]</scope>
    <source>
        <strain evidence="2 3">F2-233</strain>
    </source>
</reference>
<comment type="caution">
    <text evidence="2">The sequence shown here is derived from an EMBL/GenBank/DDBJ whole genome shotgun (WGS) entry which is preliminary data.</text>
</comment>
<organism evidence="2 3">
    <name type="scientific">Gaiella occulta</name>
    <dbReference type="NCBI Taxonomy" id="1002870"/>
    <lineage>
        <taxon>Bacteria</taxon>
        <taxon>Bacillati</taxon>
        <taxon>Actinomycetota</taxon>
        <taxon>Thermoleophilia</taxon>
        <taxon>Gaiellales</taxon>
        <taxon>Gaiellaceae</taxon>
        <taxon>Gaiella</taxon>
    </lineage>
</organism>
<sequence length="201" mass="22700">MVPPSGPNQVWQLDFSEFETRIGGRWQIGGCSDYWSKYELGWHVSPTQNQHDAIAALRLALTETQRLLGTTLLEAVTDPETGEVRPVAVVTDNGGCFRSGRFARFIDEHPELIHIRTRHKSPGQNGVRERAFQSLKYEHLYRLEIDDGHDLAAETEAYRQLFNEVRPHQSLGGRRPLDVHIAAAQTPPTPKQTEPETLPLS</sequence>
<dbReference type="PANTHER" id="PTHR46889">
    <property type="entry name" value="TRANSPOSASE INSF FOR INSERTION SEQUENCE IS3B-RELATED"/>
    <property type="match status" value="1"/>
</dbReference>
<dbReference type="SUPFAM" id="SSF53098">
    <property type="entry name" value="Ribonuclease H-like"/>
    <property type="match status" value="1"/>
</dbReference>
<evidence type="ECO:0000313" key="2">
    <source>
        <dbReference type="EMBL" id="RDI73156.1"/>
    </source>
</evidence>
<gene>
    <name evidence="2" type="ORF">Gocc_3119</name>
</gene>
<evidence type="ECO:0000259" key="1">
    <source>
        <dbReference type="PROSITE" id="PS50994"/>
    </source>
</evidence>
<dbReference type="Proteomes" id="UP000254134">
    <property type="component" value="Unassembled WGS sequence"/>
</dbReference>
<dbReference type="PANTHER" id="PTHR46889:SF4">
    <property type="entry name" value="TRANSPOSASE INSO FOR INSERTION SEQUENCE ELEMENT IS911B-RELATED"/>
    <property type="match status" value="1"/>
</dbReference>
<dbReference type="InterPro" id="IPR001584">
    <property type="entry name" value="Integrase_cat-core"/>
</dbReference>
<dbReference type="GO" id="GO:0015074">
    <property type="term" value="P:DNA integration"/>
    <property type="evidence" value="ECO:0007669"/>
    <property type="project" value="InterPro"/>
</dbReference>
<dbReference type="EMBL" id="QQZY01000032">
    <property type="protein sequence ID" value="RDI73156.1"/>
    <property type="molecule type" value="Genomic_DNA"/>
</dbReference>
<reference evidence="3" key="2">
    <citation type="journal article" date="2019" name="MicrobiologyOpen">
        <title>High-quality draft genome sequence of Gaiella occulta isolated from a 150 meter deep mineral water borehole and comparison with the genome sequences of other deep-branching lineages of the phylum Actinobacteria.</title>
        <authorList>
            <person name="Severino R."/>
            <person name="Froufe H.J.C."/>
            <person name="Barroso C."/>
            <person name="Albuquerque L."/>
            <person name="Lobo-da-Cunha A."/>
            <person name="da Costa M.S."/>
            <person name="Egas C."/>
        </authorList>
    </citation>
    <scope>NUCLEOTIDE SEQUENCE [LARGE SCALE GENOMIC DNA]</scope>
    <source>
        <strain evidence="3">F2-233</strain>
    </source>
</reference>
<proteinExistence type="predicted"/>
<keyword evidence="3" id="KW-1185">Reference proteome</keyword>
<dbReference type="AlphaFoldDB" id="A0A7M2YSW6"/>
<dbReference type="InterPro" id="IPR012337">
    <property type="entry name" value="RNaseH-like_sf"/>
</dbReference>
<dbReference type="Gene3D" id="3.30.420.10">
    <property type="entry name" value="Ribonuclease H-like superfamily/Ribonuclease H"/>
    <property type="match status" value="1"/>
</dbReference>
<dbReference type="InterPro" id="IPR050900">
    <property type="entry name" value="Transposase_IS3/IS150/IS904"/>
</dbReference>
<accession>A0A7M2YSW6</accession>
<feature type="domain" description="Integrase catalytic" evidence="1">
    <location>
        <begin position="3"/>
        <end position="184"/>
    </location>
</feature>
<dbReference type="Pfam" id="PF13683">
    <property type="entry name" value="rve_3"/>
    <property type="match status" value="1"/>
</dbReference>
<name>A0A7M2YSW6_9ACTN</name>
<protein>
    <submittedName>
        <fullName evidence="2">Integrase core domain</fullName>
    </submittedName>
</protein>
<dbReference type="InterPro" id="IPR036397">
    <property type="entry name" value="RNaseH_sf"/>
</dbReference>
<evidence type="ECO:0000313" key="3">
    <source>
        <dbReference type="Proteomes" id="UP000254134"/>
    </source>
</evidence>